<keyword evidence="2" id="KW-1185">Reference proteome</keyword>
<protein>
    <submittedName>
        <fullName evidence="1">Uncharacterized protein</fullName>
    </submittedName>
</protein>
<sequence length="1379" mass="157749">MSWNIQDKRRYSNNYKALAFHTLAITCCGSFGEYIDISSIAEMADSQVANIVNEILRVEAVEEAFSCFLVHKPEEENEMLGMYQKRLCSIMTNLSAELQESALRQYLTLTAVLTNRYKMKQLLGLLETLVNTNIIQARMLCDCILTNEKLMYQNADFWIESFNLIRRIIGGVDYKGVREIMKGCREKAHTLPVKLNSSTMPQLKALYSVIEYIFDRTASLLPAYFIVTEIQKDYPGNNHWPHWQLAKLLSSFVESFKPCAQMVSIIGHSQMLPVVEFSGYADHLVNPWRLDPTTLKFSLKGNLPYDDELLKPQIALLRHVLQQPYSRDMMCSMLGLQKQHKQRCIALEDQLVELMILPMEKSESENEDDEMSSSHWCWLHLSSQVIYLILIGFASFPNIVMGLHSKLIGHDMKKGRDHLMWVLLQFISGSIQRNPSSNFLPIIKLYELLYPEKEPLPVPDCTKAHCTHQMAVVCIWMHLLKKAETEHKTMTMPQNLKVQYEFLQHLMTSNSTPTLMGSDYRIALLCNAYSTNQEYFARPMGVIIETLFGSQKAMPNGNPGTPLPTVPLSMCILDSLTLHCKMSLIHSIVTHVAKLAQNKSNIPGNSMMAPALVETYSRLLVYTEIESMGIKGFIHQLLPNVFKSHAWGILHNLLDMFSYRIHHVQPHYRVTLLSNIHSLAAYPQANQTQLQLCFESTALRLITSLGSSGVQLQMSRVVSEPKSLVSSESEELNRVLVLTLARGIYMTGAGSDGAAVKELLTTIMTNTPHMWSQHTLQCFPPMLVEFFAQNPAPKENKQVLKKSVEEEYRKWTSMANDNDIISHFSVPGTPLFLCLLWKMIFETNRINPVAFKILERIGARALSAHLRKFCDYLVFEVTNPAGGPHINKCVDAINDIIWKYNIVTIDRLVLCLVLRPNPDGNESQVCLYIIQLLLLKGSELRNRAQDFVKENSPEHWKQNNWYDKHLAFHRKYPEKFAPEEASNAFGGGSIPVYLSNVCLRFIPVLDIVVHRHLEIPSVSKNLEQLLEHLGYLYKFHDRPVTFLYNTLHYYETKLRDKPLLKRKLVNAVLGSLKDVRPSGWATTEAFQGYLVKTDVDATNWTPDLNYYLSLVNRMVDTMTGASHFPNTDWRFNEYPNPSAHALYVTCVELMSLPLAPNLVGNTLLDVITKGFVVIPATKIQLWINAIGLIMAALPDPYWTVLHDRISELITNTEMTEWPYPHSPFQLFNLTTTNDAMLENKYSLTLALAHAIWYHAGAGQIMQVPQFIKEKLSVEIHTETQLLYLCHLVGPFLQRFNSDLSRAVMDITITLYELLAHIDKSQQHLQYIDPICDLLYHIKYMFVGDTMKNEVENVIRKLRPALQMRLRFITHLNVEQINTA</sequence>
<dbReference type="Proteomes" id="UP001231649">
    <property type="component" value="Chromosome 1"/>
</dbReference>
<name>A0ACC2RC00_9NEOP</name>
<evidence type="ECO:0000313" key="2">
    <source>
        <dbReference type="Proteomes" id="UP001231649"/>
    </source>
</evidence>
<accession>A0ACC2RC00</accession>
<gene>
    <name evidence="1" type="ORF">PYW08_000166</name>
</gene>
<reference evidence="1" key="1">
    <citation type="submission" date="2023-03" db="EMBL/GenBank/DDBJ databases">
        <title>Chromosome-level genomes of two armyworms, Mythimna separata and Mythimna loreyi, provide insights into the biosynthesis and reception of sex pheromones.</title>
        <authorList>
            <person name="Zhao H."/>
        </authorList>
    </citation>
    <scope>NUCLEOTIDE SEQUENCE</scope>
    <source>
        <strain evidence="1">BeijingLab</strain>
    </source>
</reference>
<dbReference type="EMBL" id="CM056777">
    <property type="protein sequence ID" value="KAJ8737571.1"/>
    <property type="molecule type" value="Genomic_DNA"/>
</dbReference>
<organism evidence="1 2">
    <name type="scientific">Mythimna loreyi</name>
    <dbReference type="NCBI Taxonomy" id="667449"/>
    <lineage>
        <taxon>Eukaryota</taxon>
        <taxon>Metazoa</taxon>
        <taxon>Ecdysozoa</taxon>
        <taxon>Arthropoda</taxon>
        <taxon>Hexapoda</taxon>
        <taxon>Insecta</taxon>
        <taxon>Pterygota</taxon>
        <taxon>Neoptera</taxon>
        <taxon>Endopterygota</taxon>
        <taxon>Lepidoptera</taxon>
        <taxon>Glossata</taxon>
        <taxon>Ditrysia</taxon>
        <taxon>Noctuoidea</taxon>
        <taxon>Noctuidae</taxon>
        <taxon>Noctuinae</taxon>
        <taxon>Hadenini</taxon>
        <taxon>Mythimna</taxon>
    </lineage>
</organism>
<comment type="caution">
    <text evidence="1">The sequence shown here is derived from an EMBL/GenBank/DDBJ whole genome shotgun (WGS) entry which is preliminary data.</text>
</comment>
<evidence type="ECO:0000313" key="1">
    <source>
        <dbReference type="EMBL" id="KAJ8737571.1"/>
    </source>
</evidence>
<proteinExistence type="predicted"/>